<proteinExistence type="predicted"/>
<dbReference type="RefSeq" id="WP_200196977.1">
    <property type="nucleotide sequence ID" value="NZ_JAENHM010000063.1"/>
</dbReference>
<feature type="domain" description="SnoaL-like" evidence="1">
    <location>
        <begin position="8"/>
        <end position="120"/>
    </location>
</feature>
<keyword evidence="3" id="KW-1185">Reference proteome</keyword>
<comment type="caution">
    <text evidence="2">The sequence shown here is derived from an EMBL/GenBank/DDBJ whole genome shotgun (WGS) entry which is preliminary data.</text>
</comment>
<sequence length="147" mass="16131">MPTNEEIIRELYRTAEVKDVEGFVALFAENGYFWDVSADAKYYGEDIGKTVEIYASAFHDMHRELGDFYVTENVVIVELTLNGTQTGPLALPAGTIPPTGKEMHAPCCDVFRLKDGKVTSFHCYTAATTILGQLGVLGNLAASFQQS</sequence>
<dbReference type="InterPro" id="IPR032710">
    <property type="entry name" value="NTF2-like_dom_sf"/>
</dbReference>
<dbReference type="InterPro" id="IPR037401">
    <property type="entry name" value="SnoaL-like"/>
</dbReference>
<accession>A0ABS1FAH5</accession>
<dbReference type="Proteomes" id="UP000652760">
    <property type="component" value="Unassembled WGS sequence"/>
</dbReference>
<dbReference type="Gene3D" id="3.10.450.50">
    <property type="match status" value="1"/>
</dbReference>
<evidence type="ECO:0000313" key="2">
    <source>
        <dbReference type="EMBL" id="MBK1840421.1"/>
    </source>
</evidence>
<dbReference type="EMBL" id="JAENHM010000063">
    <property type="protein sequence ID" value="MBK1840421.1"/>
    <property type="molecule type" value="Genomic_DNA"/>
</dbReference>
<protein>
    <submittedName>
        <fullName evidence="2">Nuclear transport factor 2 family protein</fullName>
    </submittedName>
</protein>
<gene>
    <name evidence="2" type="ORF">JHL17_23745</name>
</gene>
<evidence type="ECO:0000259" key="1">
    <source>
        <dbReference type="Pfam" id="PF12680"/>
    </source>
</evidence>
<organism evidence="2 3">
    <name type="scientific">Azospirillum endophyticum</name>
    <dbReference type="NCBI Taxonomy" id="2800326"/>
    <lineage>
        <taxon>Bacteria</taxon>
        <taxon>Pseudomonadati</taxon>
        <taxon>Pseudomonadota</taxon>
        <taxon>Alphaproteobacteria</taxon>
        <taxon>Rhodospirillales</taxon>
        <taxon>Azospirillaceae</taxon>
        <taxon>Azospirillum</taxon>
    </lineage>
</organism>
<dbReference type="SUPFAM" id="SSF54427">
    <property type="entry name" value="NTF2-like"/>
    <property type="match status" value="1"/>
</dbReference>
<dbReference type="Pfam" id="PF12680">
    <property type="entry name" value="SnoaL_2"/>
    <property type="match status" value="1"/>
</dbReference>
<evidence type="ECO:0000313" key="3">
    <source>
        <dbReference type="Proteomes" id="UP000652760"/>
    </source>
</evidence>
<name>A0ABS1FAH5_9PROT</name>
<reference evidence="3" key="1">
    <citation type="submission" date="2021-01" db="EMBL/GenBank/DDBJ databases">
        <title>Genome public.</title>
        <authorList>
            <person name="Liu C."/>
            <person name="Sun Q."/>
        </authorList>
    </citation>
    <scope>NUCLEOTIDE SEQUENCE [LARGE SCALE GENOMIC DNA]</scope>
    <source>
        <strain evidence="3">YIM B02556</strain>
    </source>
</reference>